<keyword evidence="2" id="KW-1185">Reference proteome</keyword>
<evidence type="ECO:0000313" key="2">
    <source>
        <dbReference type="Proteomes" id="UP000789508"/>
    </source>
</evidence>
<feature type="non-terminal residue" evidence="1">
    <location>
        <position position="1"/>
    </location>
</feature>
<dbReference type="OrthoDB" id="6492242at2759"/>
<proteinExistence type="predicted"/>
<name>A0A9N9GS10_9GLOM</name>
<dbReference type="Proteomes" id="UP000789508">
    <property type="component" value="Unassembled WGS sequence"/>
</dbReference>
<dbReference type="EMBL" id="CAJVPS010006468">
    <property type="protein sequence ID" value="CAG8625626.1"/>
    <property type="molecule type" value="Genomic_DNA"/>
</dbReference>
<evidence type="ECO:0000313" key="1">
    <source>
        <dbReference type="EMBL" id="CAG8625626.1"/>
    </source>
</evidence>
<accession>A0A9N9GS10</accession>
<organism evidence="1 2">
    <name type="scientific">Ambispora leptoticha</name>
    <dbReference type="NCBI Taxonomy" id="144679"/>
    <lineage>
        <taxon>Eukaryota</taxon>
        <taxon>Fungi</taxon>
        <taxon>Fungi incertae sedis</taxon>
        <taxon>Mucoromycota</taxon>
        <taxon>Glomeromycotina</taxon>
        <taxon>Glomeromycetes</taxon>
        <taxon>Archaeosporales</taxon>
        <taxon>Ambisporaceae</taxon>
        <taxon>Ambispora</taxon>
    </lineage>
</organism>
<reference evidence="1" key="1">
    <citation type="submission" date="2021-06" db="EMBL/GenBank/DDBJ databases">
        <authorList>
            <person name="Kallberg Y."/>
            <person name="Tangrot J."/>
            <person name="Rosling A."/>
        </authorList>
    </citation>
    <scope>NUCLEOTIDE SEQUENCE</scope>
    <source>
        <strain evidence="1">FL130A</strain>
    </source>
</reference>
<gene>
    <name evidence="1" type="ORF">ALEPTO_LOCUS9146</name>
</gene>
<dbReference type="AlphaFoldDB" id="A0A9N9GS10"/>
<sequence>TPVLKYSVANDKTFTILTAFKQAESYNLNLNLGDIISLGIEDTITQEVNFQTTLDQSHTESSDSEKFCNLYNTSSSKTQILFSSSEGKILDHYLMFKAVQEIVNNVSSIDPSQITVYKKDSTDVNFTAKGIVQVVYGYNSTIEAKKD</sequence>
<protein>
    <submittedName>
        <fullName evidence="1">7215_t:CDS:1</fullName>
    </submittedName>
</protein>
<comment type="caution">
    <text evidence="1">The sequence shown here is derived from an EMBL/GenBank/DDBJ whole genome shotgun (WGS) entry which is preliminary data.</text>
</comment>